<proteinExistence type="predicted"/>
<sequence length="417" mass="44663">MLRPKSLALREDAAVKPLHERGRLLEATTTAGAIRRPVQIITPGWGSSGYYSAEVLERAATDKIIPAGTHMYLNHASESERQDRPERDVEKIAAVLAEDARWDGTRLIAEAEIVGPHAELIEALAPYIGVSISGSATDITIGEAEGRTGPIIEGLAHVESVDFVTHAGRGGMVLLESARPSLVNARAVGHGVAESTANETREQLQQALRDLLGGEKSWVWVRDFDDTTVWFEHETPDETGTYALTYQVAEDGAVTLSGSPVEVRATTTYVPVARPDSTTPTATQESREDTVEITDEEYQLLQKRAGRADELEAAEAERSRHDAARQVIGERAAEAKVEFTALEKRGLLADLPLTEAGELDTAAFATAVDDAAKAVAERGTTGRTGPVGFGASADDTPVEESAPTKTPWGRPLTVKGA</sequence>
<evidence type="ECO:0000313" key="2">
    <source>
        <dbReference type="EMBL" id="MDN4173926.1"/>
    </source>
</evidence>
<dbReference type="Proteomes" id="UP001168620">
    <property type="component" value="Unassembled WGS sequence"/>
</dbReference>
<dbReference type="EMBL" id="JAUHJQ010000005">
    <property type="protein sequence ID" value="MDN4173926.1"/>
    <property type="molecule type" value="Genomic_DNA"/>
</dbReference>
<keyword evidence="3" id="KW-1185">Reference proteome</keyword>
<feature type="region of interest" description="Disordered" evidence="1">
    <location>
        <begin position="377"/>
        <end position="417"/>
    </location>
</feature>
<evidence type="ECO:0008006" key="4">
    <source>
        <dbReference type="Google" id="ProtNLM"/>
    </source>
</evidence>
<evidence type="ECO:0000256" key="1">
    <source>
        <dbReference type="SAM" id="MobiDB-lite"/>
    </source>
</evidence>
<organism evidence="2 3">
    <name type="scientific">Nocardioides oceani</name>
    <dbReference type="NCBI Taxonomy" id="3058369"/>
    <lineage>
        <taxon>Bacteria</taxon>
        <taxon>Bacillati</taxon>
        <taxon>Actinomycetota</taxon>
        <taxon>Actinomycetes</taxon>
        <taxon>Propionibacteriales</taxon>
        <taxon>Nocardioidaceae</taxon>
        <taxon>Nocardioides</taxon>
    </lineage>
</organism>
<protein>
    <recommendedName>
        <fullName evidence="4">DUF2213 domain-containing protein</fullName>
    </recommendedName>
</protein>
<accession>A0ABT8FGV8</accession>
<dbReference type="RefSeq" id="WP_300953028.1">
    <property type="nucleotide sequence ID" value="NZ_JAUHJQ010000005.1"/>
</dbReference>
<comment type="caution">
    <text evidence="2">The sequence shown here is derived from an EMBL/GenBank/DDBJ whole genome shotgun (WGS) entry which is preliminary data.</text>
</comment>
<gene>
    <name evidence="2" type="ORF">QWY28_13275</name>
</gene>
<reference evidence="2" key="1">
    <citation type="submission" date="2023-06" db="EMBL/GenBank/DDBJ databases">
        <title>Draft genome sequence of Nocardioides sp. SOB77.</title>
        <authorList>
            <person name="Zhang G."/>
        </authorList>
    </citation>
    <scope>NUCLEOTIDE SEQUENCE</scope>
    <source>
        <strain evidence="2">SOB77</strain>
    </source>
</reference>
<evidence type="ECO:0000313" key="3">
    <source>
        <dbReference type="Proteomes" id="UP001168620"/>
    </source>
</evidence>
<name>A0ABT8FGV8_9ACTN</name>